<keyword evidence="4" id="KW-1185">Reference proteome</keyword>
<dbReference type="PANTHER" id="PTHR33736:SF18">
    <property type="entry name" value="F-BOX DOMAIN-CONTAINING PROTEIN"/>
    <property type="match status" value="1"/>
</dbReference>
<feature type="domain" description="F-box" evidence="2">
    <location>
        <begin position="30"/>
        <end position="68"/>
    </location>
</feature>
<protein>
    <submittedName>
        <fullName evidence="3">F-box domain containing protein</fullName>
    </submittedName>
</protein>
<dbReference type="InterPro" id="IPR036047">
    <property type="entry name" value="F-box-like_dom_sf"/>
</dbReference>
<dbReference type="Gene3D" id="1.20.1280.50">
    <property type="match status" value="1"/>
</dbReference>
<organism evidence="3 4">
    <name type="scientific">Parasponia andersonii</name>
    <name type="common">Sponia andersonii</name>
    <dbReference type="NCBI Taxonomy" id="3476"/>
    <lineage>
        <taxon>Eukaryota</taxon>
        <taxon>Viridiplantae</taxon>
        <taxon>Streptophyta</taxon>
        <taxon>Embryophyta</taxon>
        <taxon>Tracheophyta</taxon>
        <taxon>Spermatophyta</taxon>
        <taxon>Magnoliopsida</taxon>
        <taxon>eudicotyledons</taxon>
        <taxon>Gunneridae</taxon>
        <taxon>Pentapetalae</taxon>
        <taxon>rosids</taxon>
        <taxon>fabids</taxon>
        <taxon>Rosales</taxon>
        <taxon>Cannabaceae</taxon>
        <taxon>Parasponia</taxon>
    </lineage>
</organism>
<evidence type="ECO:0000313" key="4">
    <source>
        <dbReference type="Proteomes" id="UP000237105"/>
    </source>
</evidence>
<dbReference type="PANTHER" id="PTHR33736">
    <property type="entry name" value="F-BOX PROTEIN-RELATED"/>
    <property type="match status" value="1"/>
</dbReference>
<keyword evidence="1" id="KW-0812">Transmembrane</keyword>
<evidence type="ECO:0000256" key="1">
    <source>
        <dbReference type="SAM" id="Phobius"/>
    </source>
</evidence>
<sequence>MASSDFKTSQTTAVDHGGEVTISALHPDIIRANILARLDGPALASAACASSSLHALSADESLWRDVCTSMWPSVAHPRLRHLISTFPSGHRSFFSDSFPILDRVPPHEFNPNRPSPSSGLISAVDIYYQGKLVLSRVQETETVSKWFLCSPFLVDLLDPKDSVPTQIRRAADTAAGNDDGEWLKHLEENLTLSWILIDPTRKRAANLSSRRPVSAWRHWLTGEIQLRFASVMVGDGSCSSSRRWLWSAAAAAPEMYQCGIVVTCGGDKEGGELHVREVGIHVEDMEGKHLNGKESLLVLGNAMDGGVRRKARRCTDGRERYDAYLELRRERRERKQRRESALDFACIVTGVSIFVLFWSLLLFR</sequence>
<reference evidence="4" key="1">
    <citation type="submission" date="2016-06" db="EMBL/GenBank/DDBJ databases">
        <title>Parallel loss of symbiosis genes in relatives of nitrogen-fixing non-legume Parasponia.</title>
        <authorList>
            <person name="Van Velzen R."/>
            <person name="Holmer R."/>
            <person name="Bu F."/>
            <person name="Rutten L."/>
            <person name="Van Zeijl A."/>
            <person name="Liu W."/>
            <person name="Santuari L."/>
            <person name="Cao Q."/>
            <person name="Sharma T."/>
            <person name="Shen D."/>
            <person name="Roswanjaya Y."/>
            <person name="Wardhani T."/>
            <person name="Kalhor M.S."/>
            <person name="Jansen J."/>
            <person name="Van den Hoogen J."/>
            <person name="Gungor B."/>
            <person name="Hartog M."/>
            <person name="Hontelez J."/>
            <person name="Verver J."/>
            <person name="Yang W.-C."/>
            <person name="Schijlen E."/>
            <person name="Repin R."/>
            <person name="Schilthuizen M."/>
            <person name="Schranz E."/>
            <person name="Heidstra R."/>
            <person name="Miyata K."/>
            <person name="Fedorova E."/>
            <person name="Kohlen W."/>
            <person name="Bisseling T."/>
            <person name="Smit S."/>
            <person name="Geurts R."/>
        </authorList>
    </citation>
    <scope>NUCLEOTIDE SEQUENCE [LARGE SCALE GENOMIC DNA]</scope>
    <source>
        <strain evidence="4">cv. WU1-14</strain>
    </source>
</reference>
<evidence type="ECO:0000313" key="3">
    <source>
        <dbReference type="EMBL" id="PON78828.1"/>
    </source>
</evidence>
<dbReference type="EMBL" id="JXTB01000007">
    <property type="protein sequence ID" value="PON78828.1"/>
    <property type="molecule type" value="Genomic_DNA"/>
</dbReference>
<dbReference type="Proteomes" id="UP000237105">
    <property type="component" value="Unassembled WGS sequence"/>
</dbReference>
<name>A0A2P5DZU8_PARAD</name>
<dbReference type="STRING" id="3476.A0A2P5DZU8"/>
<dbReference type="OrthoDB" id="671172at2759"/>
<dbReference type="InterPro" id="IPR001810">
    <property type="entry name" value="F-box_dom"/>
</dbReference>
<dbReference type="AlphaFoldDB" id="A0A2P5DZU8"/>
<dbReference type="SUPFAM" id="SSF81383">
    <property type="entry name" value="F-box domain"/>
    <property type="match status" value="1"/>
</dbReference>
<accession>A0A2P5DZU8</accession>
<feature type="transmembrane region" description="Helical" evidence="1">
    <location>
        <begin position="341"/>
        <end position="363"/>
    </location>
</feature>
<keyword evidence="1" id="KW-1133">Transmembrane helix</keyword>
<evidence type="ECO:0000259" key="2">
    <source>
        <dbReference type="Pfam" id="PF12937"/>
    </source>
</evidence>
<comment type="caution">
    <text evidence="3">The sequence shown here is derived from an EMBL/GenBank/DDBJ whole genome shotgun (WGS) entry which is preliminary data.</text>
</comment>
<gene>
    <name evidence="3" type="ORF">PanWU01x14_017270</name>
</gene>
<dbReference type="Pfam" id="PF12937">
    <property type="entry name" value="F-box-like"/>
    <property type="match status" value="1"/>
</dbReference>
<proteinExistence type="predicted"/>
<dbReference type="InterPro" id="IPR045283">
    <property type="entry name" value="AT3G44326-like"/>
</dbReference>
<keyword evidence="1" id="KW-0472">Membrane</keyword>